<dbReference type="GO" id="GO:0005737">
    <property type="term" value="C:cytoplasm"/>
    <property type="evidence" value="ECO:0007669"/>
    <property type="project" value="UniProtKB-ARBA"/>
</dbReference>
<proteinExistence type="inferred from homology"/>
<keyword evidence="2" id="KW-0687">Ribonucleoprotein</keyword>
<dbReference type="SUPFAM" id="SSF54565">
    <property type="entry name" value="Ribosomal protein S16"/>
    <property type="match status" value="1"/>
</dbReference>
<organism evidence="3">
    <name type="scientific">marine metagenome</name>
    <dbReference type="NCBI Taxonomy" id="408172"/>
    <lineage>
        <taxon>unclassified sequences</taxon>
        <taxon>metagenomes</taxon>
        <taxon>ecological metagenomes</taxon>
    </lineage>
</organism>
<dbReference type="AlphaFoldDB" id="A0A382GT95"/>
<name>A0A382GT95_9ZZZZ</name>
<dbReference type="EMBL" id="UINC01057318">
    <property type="protein sequence ID" value="SVB78326.1"/>
    <property type="molecule type" value="Genomic_DNA"/>
</dbReference>
<sequence length="92" mass="10719">MLKIRLQRHGAKHAPFYRMVVTEVTAPRDGRFIEILGTYDPQCHAREDELKLKMERIDHWLGVGAQPTDTVRSLIRQGRLDPEAWLARAEKK</sequence>
<dbReference type="Gene3D" id="3.30.1320.10">
    <property type="match status" value="1"/>
</dbReference>
<dbReference type="GO" id="GO:0015935">
    <property type="term" value="C:small ribosomal subunit"/>
    <property type="evidence" value="ECO:0007669"/>
    <property type="project" value="TreeGrafter"/>
</dbReference>
<evidence type="ECO:0000256" key="1">
    <source>
        <dbReference type="ARBA" id="ARBA00022980"/>
    </source>
</evidence>
<evidence type="ECO:0000256" key="2">
    <source>
        <dbReference type="ARBA" id="ARBA00023274"/>
    </source>
</evidence>
<reference evidence="3" key="1">
    <citation type="submission" date="2018-05" db="EMBL/GenBank/DDBJ databases">
        <authorList>
            <person name="Lanie J.A."/>
            <person name="Ng W.-L."/>
            <person name="Kazmierczak K.M."/>
            <person name="Andrzejewski T.M."/>
            <person name="Davidsen T.M."/>
            <person name="Wayne K.J."/>
            <person name="Tettelin H."/>
            <person name="Glass J.I."/>
            <person name="Rusch D."/>
            <person name="Podicherti R."/>
            <person name="Tsui H.-C.T."/>
            <person name="Winkler M.E."/>
        </authorList>
    </citation>
    <scope>NUCLEOTIDE SEQUENCE</scope>
</reference>
<dbReference type="PANTHER" id="PTHR12919:SF20">
    <property type="entry name" value="SMALL RIBOSOMAL SUBUNIT PROTEIN BS16M"/>
    <property type="match status" value="1"/>
</dbReference>
<dbReference type="Pfam" id="PF00886">
    <property type="entry name" value="Ribosomal_S16"/>
    <property type="match status" value="1"/>
</dbReference>
<evidence type="ECO:0008006" key="4">
    <source>
        <dbReference type="Google" id="ProtNLM"/>
    </source>
</evidence>
<dbReference type="InterPro" id="IPR023803">
    <property type="entry name" value="Ribosomal_bS16_dom_sf"/>
</dbReference>
<keyword evidence="1" id="KW-0689">Ribosomal protein</keyword>
<evidence type="ECO:0000313" key="3">
    <source>
        <dbReference type="EMBL" id="SVB78326.1"/>
    </source>
</evidence>
<feature type="non-terminal residue" evidence="3">
    <location>
        <position position="92"/>
    </location>
</feature>
<protein>
    <recommendedName>
        <fullName evidence="4">30S ribosomal protein S16</fullName>
    </recommendedName>
</protein>
<gene>
    <name evidence="3" type="ORF">METZ01_LOCUS231180</name>
</gene>
<dbReference type="GO" id="GO:0006412">
    <property type="term" value="P:translation"/>
    <property type="evidence" value="ECO:0007669"/>
    <property type="project" value="InterPro"/>
</dbReference>
<dbReference type="HAMAP" id="MF_00385">
    <property type="entry name" value="Ribosomal_bS16"/>
    <property type="match status" value="1"/>
</dbReference>
<dbReference type="InterPro" id="IPR000307">
    <property type="entry name" value="Ribosomal_bS16"/>
</dbReference>
<dbReference type="PANTHER" id="PTHR12919">
    <property type="entry name" value="30S RIBOSOMAL PROTEIN S16"/>
    <property type="match status" value="1"/>
</dbReference>
<dbReference type="GO" id="GO:0003735">
    <property type="term" value="F:structural constituent of ribosome"/>
    <property type="evidence" value="ECO:0007669"/>
    <property type="project" value="InterPro"/>
</dbReference>
<dbReference type="NCBIfam" id="TIGR00002">
    <property type="entry name" value="S16"/>
    <property type="match status" value="1"/>
</dbReference>
<accession>A0A382GT95</accession>